<name>A0A955RWK8_UNCKA</name>
<evidence type="ECO:0000313" key="3">
    <source>
        <dbReference type="EMBL" id="MCA9397959.1"/>
    </source>
</evidence>
<proteinExistence type="predicted"/>
<dbReference type="Proteomes" id="UP000699691">
    <property type="component" value="Unassembled WGS sequence"/>
</dbReference>
<dbReference type="Pfam" id="PF18899">
    <property type="entry name" value="DUF5655"/>
    <property type="match status" value="1"/>
</dbReference>
<dbReference type="InterPro" id="IPR011856">
    <property type="entry name" value="tRNA_endonuc-like_dom_sf"/>
</dbReference>
<comment type="caution">
    <text evidence="3">The sequence shown here is derived from an EMBL/GenBank/DDBJ whole genome shotgun (WGS) entry which is preliminary data.</text>
</comment>
<dbReference type="InterPro" id="IPR043714">
    <property type="entry name" value="DUF5655"/>
</dbReference>
<dbReference type="EMBL" id="JAGQKZ010000011">
    <property type="protein sequence ID" value="MCA9391933.1"/>
    <property type="molecule type" value="Genomic_DNA"/>
</dbReference>
<dbReference type="GO" id="GO:0003676">
    <property type="term" value="F:nucleic acid binding"/>
    <property type="evidence" value="ECO:0007669"/>
    <property type="project" value="InterPro"/>
</dbReference>
<sequence length="303" mass="35201">MPLFSINNSSLSPISRKKIKLEKDIQVLVEKNLETIFGLTFVAHEFQLNNFRIDTLAYDKESKAFVIIEYKRDQSFSVIDQGYAYLGLMLNNKAEFILEYNEQNKENLVRTSVDWSQSQVIFVASSFTQHQQASINFKDLPIELWEVKQYENDLIDFSQIKPASTSESIQTVTKDASVKKIAKEVKTYTVDGLFKDDWNNSKQLYETLVERVQGLFEPEISAVKHYIKIYNNSDRVFEIVPQKQGLKLSLPMNIKQFKDPEKKLRDVSNMGRWTNGETEYQLNDDSDIDYTLFLIKQVVAKAE</sequence>
<dbReference type="AlphaFoldDB" id="A0A955RWK8"/>
<organism evidence="3 4">
    <name type="scientific">candidate division WWE3 bacterium</name>
    <dbReference type="NCBI Taxonomy" id="2053526"/>
    <lineage>
        <taxon>Bacteria</taxon>
        <taxon>Katanobacteria</taxon>
    </lineage>
</organism>
<gene>
    <name evidence="3" type="ORF">KC573_03950</name>
    <name evidence="2" type="ORF">KC614_01885</name>
</gene>
<dbReference type="EMBL" id="JAGQKY010000212">
    <property type="protein sequence ID" value="MCA9397959.1"/>
    <property type="molecule type" value="Genomic_DNA"/>
</dbReference>
<reference evidence="3" key="2">
    <citation type="journal article" date="2021" name="Microbiome">
        <title>Successional dynamics and alternative stable states in a saline activated sludge microbial community over 9 years.</title>
        <authorList>
            <person name="Wang Y."/>
            <person name="Ye J."/>
            <person name="Ju F."/>
            <person name="Liu L."/>
            <person name="Boyd J.A."/>
            <person name="Deng Y."/>
            <person name="Parks D.H."/>
            <person name="Jiang X."/>
            <person name="Yin X."/>
            <person name="Woodcroft B.J."/>
            <person name="Tyson G.W."/>
            <person name="Hugenholtz P."/>
            <person name="Polz M.F."/>
            <person name="Zhang T."/>
        </authorList>
    </citation>
    <scope>NUCLEOTIDE SEQUENCE</scope>
    <source>
        <strain evidence="3">HKST-UBA02</strain>
        <strain evidence="2">HKST-UBA03</strain>
    </source>
</reference>
<feature type="domain" description="DUF5655" evidence="1">
    <location>
        <begin position="193"/>
        <end position="290"/>
    </location>
</feature>
<dbReference type="Gene3D" id="3.40.1350.10">
    <property type="match status" value="1"/>
</dbReference>
<evidence type="ECO:0000313" key="4">
    <source>
        <dbReference type="Proteomes" id="UP000699691"/>
    </source>
</evidence>
<evidence type="ECO:0000259" key="1">
    <source>
        <dbReference type="Pfam" id="PF18899"/>
    </source>
</evidence>
<reference evidence="3" key="1">
    <citation type="submission" date="2020-04" db="EMBL/GenBank/DDBJ databases">
        <authorList>
            <person name="Zhang T."/>
        </authorList>
    </citation>
    <scope>NUCLEOTIDE SEQUENCE</scope>
    <source>
        <strain evidence="3">HKST-UBA02</strain>
        <strain evidence="2">HKST-UBA03</strain>
    </source>
</reference>
<evidence type="ECO:0000313" key="2">
    <source>
        <dbReference type="EMBL" id="MCA9391933.1"/>
    </source>
</evidence>
<accession>A0A955RWK8</accession>
<protein>
    <recommendedName>
        <fullName evidence="1">DUF5655 domain-containing protein</fullName>
    </recommendedName>
</protein>
<dbReference type="Proteomes" id="UP000751518">
    <property type="component" value="Unassembled WGS sequence"/>
</dbReference>